<accession>A0ACB8TYY7</accession>
<dbReference type="EMBL" id="MU274918">
    <property type="protein sequence ID" value="KAI0087277.1"/>
    <property type="molecule type" value="Genomic_DNA"/>
</dbReference>
<evidence type="ECO:0000313" key="1">
    <source>
        <dbReference type="EMBL" id="KAI0087277.1"/>
    </source>
</evidence>
<comment type="caution">
    <text evidence="1">The sequence shown here is derived from an EMBL/GenBank/DDBJ whole genome shotgun (WGS) entry which is preliminary data.</text>
</comment>
<dbReference type="Proteomes" id="UP001055072">
    <property type="component" value="Unassembled WGS sequence"/>
</dbReference>
<gene>
    <name evidence="1" type="ORF">BDY19DRAFT_994978</name>
</gene>
<evidence type="ECO:0000313" key="2">
    <source>
        <dbReference type="Proteomes" id="UP001055072"/>
    </source>
</evidence>
<protein>
    <submittedName>
        <fullName evidence="1">Uncharacterized protein</fullName>
    </submittedName>
</protein>
<proteinExistence type="predicted"/>
<keyword evidence="2" id="KW-1185">Reference proteome</keyword>
<sequence>MSAADYLCLACSSSLPPRSVPSSSKGASIFITICCSRPICPNCIASNPRLARYNPCLQCLAGVDLVTARSSSSKAFKVNPQTKVNVDGGLQDEDVFAVGDDEDDDEDDEERYSSEEHQRHDAFSIPSTSSLVDDSPTNVPGASKVVNEPPNLEEEVSLPSETRSPSKYYIKPGDTLLGIALKYKVDGRLLCRLNNLPQSTLRTTPHLLHTRTVLTFPPSAVLLEASTSPSADDSEYEARRARERAEKRLQTLTKEVDWRVAKAYIALADPLIAGADVAEVWKDEAGDKSWRPKETEPVDGGAGSSSLEAAAINRYLDDEDWERREREQGRGVSIPRFPLFESSNVNIGEKPAGFKFWSGWRRN</sequence>
<organism evidence="1 2">
    <name type="scientific">Irpex rosettiformis</name>
    <dbReference type="NCBI Taxonomy" id="378272"/>
    <lineage>
        <taxon>Eukaryota</taxon>
        <taxon>Fungi</taxon>
        <taxon>Dikarya</taxon>
        <taxon>Basidiomycota</taxon>
        <taxon>Agaricomycotina</taxon>
        <taxon>Agaricomycetes</taxon>
        <taxon>Polyporales</taxon>
        <taxon>Irpicaceae</taxon>
        <taxon>Irpex</taxon>
    </lineage>
</organism>
<reference evidence="1" key="1">
    <citation type="journal article" date="2021" name="Environ. Microbiol.">
        <title>Gene family expansions and transcriptome signatures uncover fungal adaptations to wood decay.</title>
        <authorList>
            <person name="Hage H."/>
            <person name="Miyauchi S."/>
            <person name="Viragh M."/>
            <person name="Drula E."/>
            <person name="Min B."/>
            <person name="Chaduli D."/>
            <person name="Navarro D."/>
            <person name="Favel A."/>
            <person name="Norest M."/>
            <person name="Lesage-Meessen L."/>
            <person name="Balint B."/>
            <person name="Merenyi Z."/>
            <person name="de Eugenio L."/>
            <person name="Morin E."/>
            <person name="Martinez A.T."/>
            <person name="Baldrian P."/>
            <person name="Stursova M."/>
            <person name="Martinez M.J."/>
            <person name="Novotny C."/>
            <person name="Magnuson J.K."/>
            <person name="Spatafora J.W."/>
            <person name="Maurice S."/>
            <person name="Pangilinan J."/>
            <person name="Andreopoulos W."/>
            <person name="LaButti K."/>
            <person name="Hundley H."/>
            <person name="Na H."/>
            <person name="Kuo A."/>
            <person name="Barry K."/>
            <person name="Lipzen A."/>
            <person name="Henrissat B."/>
            <person name="Riley R."/>
            <person name="Ahrendt S."/>
            <person name="Nagy L.G."/>
            <person name="Grigoriev I.V."/>
            <person name="Martin F."/>
            <person name="Rosso M.N."/>
        </authorList>
    </citation>
    <scope>NUCLEOTIDE SEQUENCE</scope>
    <source>
        <strain evidence="1">CBS 384.51</strain>
    </source>
</reference>
<name>A0ACB8TYY7_9APHY</name>